<dbReference type="Gene3D" id="2.30.42.10">
    <property type="match status" value="1"/>
</dbReference>
<keyword evidence="8" id="KW-1185">Reference proteome</keyword>
<dbReference type="SMART" id="SM00228">
    <property type="entry name" value="PDZ"/>
    <property type="match status" value="1"/>
</dbReference>
<dbReference type="PANTHER" id="PTHR12651:SF1">
    <property type="entry name" value="26S PROTEASOME NON-ATPASE REGULATORY SUBUNIT 9"/>
    <property type="match status" value="1"/>
</dbReference>
<organism evidence="7 8">
    <name type="scientific">Danaus chrysippus</name>
    <name type="common">African queen</name>
    <dbReference type="NCBI Taxonomy" id="151541"/>
    <lineage>
        <taxon>Eukaryota</taxon>
        <taxon>Metazoa</taxon>
        <taxon>Ecdysozoa</taxon>
        <taxon>Arthropoda</taxon>
        <taxon>Hexapoda</taxon>
        <taxon>Insecta</taxon>
        <taxon>Pterygota</taxon>
        <taxon>Neoptera</taxon>
        <taxon>Endopterygota</taxon>
        <taxon>Lepidoptera</taxon>
        <taxon>Glossata</taxon>
        <taxon>Ditrysia</taxon>
        <taxon>Papilionoidea</taxon>
        <taxon>Nymphalidae</taxon>
        <taxon>Danainae</taxon>
        <taxon>Danaini</taxon>
        <taxon>Danaina</taxon>
        <taxon>Danaus</taxon>
        <taxon>Anosia</taxon>
    </lineage>
</organism>
<dbReference type="Gene3D" id="6.10.140.1710">
    <property type="match status" value="1"/>
</dbReference>
<dbReference type="InterPro" id="IPR036034">
    <property type="entry name" value="PDZ_sf"/>
</dbReference>
<evidence type="ECO:0000256" key="5">
    <source>
        <dbReference type="SAM" id="MobiDB-lite"/>
    </source>
</evidence>
<dbReference type="FunFam" id="2.30.42.10:FF:000107">
    <property type="entry name" value="26S proteasome non-ATPase regulatory subunit 9"/>
    <property type="match status" value="1"/>
</dbReference>
<gene>
    <name evidence="7" type="ORF">DCHRY22_LOCUS9343</name>
</gene>
<dbReference type="InterPro" id="IPR040815">
    <property type="entry name" value="Nas2_N"/>
</dbReference>
<reference evidence="7" key="1">
    <citation type="submission" date="2021-09" db="EMBL/GenBank/DDBJ databases">
        <authorList>
            <person name="Martin H S."/>
        </authorList>
    </citation>
    <scope>NUCLEOTIDE SEQUENCE</scope>
</reference>
<evidence type="ECO:0000313" key="7">
    <source>
        <dbReference type="EMBL" id="CAG9570642.1"/>
    </source>
</evidence>
<dbReference type="OrthoDB" id="72325at2759"/>
<proteinExistence type="inferred from homology"/>
<dbReference type="GO" id="GO:0070682">
    <property type="term" value="P:proteasome regulatory particle assembly"/>
    <property type="evidence" value="ECO:0007669"/>
    <property type="project" value="InterPro"/>
</dbReference>
<accession>A0A8J2VTU3</accession>
<comment type="caution">
    <text evidence="7">The sequence shown here is derived from an EMBL/GenBank/DDBJ whole genome shotgun (WGS) entry which is preliminary data.</text>
</comment>
<dbReference type="InterPro" id="IPR001478">
    <property type="entry name" value="PDZ"/>
</dbReference>
<evidence type="ECO:0000256" key="3">
    <source>
        <dbReference type="ARBA" id="ARBA00023186"/>
    </source>
</evidence>
<dbReference type="Pfam" id="PF18265">
    <property type="entry name" value="Nas2_N"/>
    <property type="match status" value="1"/>
</dbReference>
<evidence type="ECO:0000256" key="1">
    <source>
        <dbReference type="ARBA" id="ARBA00005256"/>
    </source>
</evidence>
<evidence type="ECO:0000259" key="6">
    <source>
        <dbReference type="SMART" id="SM00228"/>
    </source>
</evidence>
<dbReference type="SUPFAM" id="SSF50156">
    <property type="entry name" value="PDZ domain-like"/>
    <property type="match status" value="1"/>
</dbReference>
<dbReference type="GO" id="GO:0005737">
    <property type="term" value="C:cytoplasm"/>
    <property type="evidence" value="ECO:0007669"/>
    <property type="project" value="TreeGrafter"/>
</dbReference>
<dbReference type="AlphaFoldDB" id="A0A8J2VTU3"/>
<evidence type="ECO:0000256" key="4">
    <source>
        <dbReference type="ARBA" id="ARBA00030007"/>
    </source>
</evidence>
<feature type="domain" description="PDZ" evidence="6">
    <location>
        <begin position="96"/>
        <end position="187"/>
    </location>
</feature>
<dbReference type="EMBL" id="CAKASE010000066">
    <property type="protein sequence ID" value="CAG9570642.1"/>
    <property type="molecule type" value="Genomic_DNA"/>
</dbReference>
<name>A0A8J2VTU3_9NEOP</name>
<sequence length="213" mass="23505">MVGFNMDGPARDRVMKLIQEKDRIESMIRDQNLILEANNVGMQDSLVDADGFPRNDIDVYKVRHARHQIICLQNDHKKIMKEIEKGLGEVHADFLGSSGASSSTPHQPTYTNGLSSTNGTHSHSQSFAKVGPVQEGSPADLAGLCEDDELLQFGSVNHSNFTDITQIHSIVVHSVGQAIQVRVQRQHNVVNLNVVPRPWGRPGLLGCQIQRLS</sequence>
<feature type="region of interest" description="Disordered" evidence="5">
    <location>
        <begin position="98"/>
        <end position="135"/>
    </location>
</feature>
<evidence type="ECO:0000313" key="8">
    <source>
        <dbReference type="Proteomes" id="UP000789524"/>
    </source>
</evidence>
<dbReference type="PANTHER" id="PTHR12651">
    <property type="entry name" value="26S PROTEASOME NON-ATPASE REGULATORY SUBUNIT 9"/>
    <property type="match status" value="1"/>
</dbReference>
<comment type="similarity">
    <text evidence="1">Belongs to the proteasome subunit p27 family.</text>
</comment>
<dbReference type="InterPro" id="IPR035269">
    <property type="entry name" value="PSMD9"/>
</dbReference>
<dbReference type="Proteomes" id="UP000789524">
    <property type="component" value="Unassembled WGS sequence"/>
</dbReference>
<keyword evidence="3" id="KW-0143">Chaperone</keyword>
<evidence type="ECO:0000256" key="2">
    <source>
        <dbReference type="ARBA" id="ARBA00014937"/>
    </source>
</evidence>
<protein>
    <recommendedName>
        <fullName evidence="2">26S proteasome non-ATPase regulatory subunit 9</fullName>
    </recommendedName>
    <alternativeName>
        <fullName evidence="4">26S proteasome regulatory subunit p27</fullName>
    </alternativeName>
</protein>
<feature type="compositionally biased region" description="Polar residues" evidence="5">
    <location>
        <begin position="98"/>
        <end position="127"/>
    </location>
</feature>
<dbReference type="GO" id="GO:0005634">
    <property type="term" value="C:nucleus"/>
    <property type="evidence" value="ECO:0007669"/>
    <property type="project" value="TreeGrafter"/>
</dbReference>